<name>A0A4Q7UGL6_9ACTN</name>
<evidence type="ECO:0000259" key="2">
    <source>
        <dbReference type="Pfam" id="PF00561"/>
    </source>
</evidence>
<accession>A0A4Q7UGL6</accession>
<dbReference type="RefSeq" id="WP_130403626.1">
    <property type="nucleotide sequence ID" value="NZ_SHKK01000001.1"/>
</dbReference>
<dbReference type="SUPFAM" id="SSF53474">
    <property type="entry name" value="alpha/beta-Hydrolases"/>
    <property type="match status" value="1"/>
</dbReference>
<sequence>MRVDARGFTFDVTVDGPPDGVPVLLLHGFPQHSGEWDDVTPRLHPGGLRTYALDQRGYSPGARPSAVADYRIPELVTDVVAVLDALGLDAVHLVGHDWGAVVAWAVAARQPERVHTLTAVSVPHPAAMAHALASDGQQKARSSYMALFRKPDKAEKVLLAWHATALRKLLGGVGDSSRVNRYADPMREPGALTAALNWYRAMSRADLANVGPVAVPTTYVWSDRDVAIGRTAAEACAANVTGDYRFVQLAGVSHWIPDTAPAPLAEAILARTGGTAQAGGTA</sequence>
<dbReference type="PRINTS" id="PR00412">
    <property type="entry name" value="EPOXHYDRLASE"/>
</dbReference>
<dbReference type="Pfam" id="PF00561">
    <property type="entry name" value="Abhydrolase_1"/>
    <property type="match status" value="1"/>
</dbReference>
<comment type="caution">
    <text evidence="3">The sequence shown here is derived from an EMBL/GenBank/DDBJ whole genome shotgun (WGS) entry which is preliminary data.</text>
</comment>
<evidence type="ECO:0000313" key="3">
    <source>
        <dbReference type="EMBL" id="RZT80492.1"/>
    </source>
</evidence>
<reference evidence="3 4" key="1">
    <citation type="submission" date="2019-02" db="EMBL/GenBank/DDBJ databases">
        <title>Sequencing the genomes of 1000 actinobacteria strains.</title>
        <authorList>
            <person name="Klenk H.-P."/>
        </authorList>
    </citation>
    <scope>NUCLEOTIDE SEQUENCE [LARGE SCALE GENOMIC DNA]</scope>
    <source>
        <strain evidence="3 4">DSM 45888</strain>
    </source>
</reference>
<dbReference type="InterPro" id="IPR029058">
    <property type="entry name" value="AB_hydrolase_fold"/>
</dbReference>
<protein>
    <submittedName>
        <fullName evidence="3">Pimeloyl-ACP methyl ester carboxylesterase</fullName>
    </submittedName>
</protein>
<dbReference type="InterPro" id="IPR000073">
    <property type="entry name" value="AB_hydrolase_1"/>
</dbReference>
<dbReference type="GO" id="GO:0016787">
    <property type="term" value="F:hydrolase activity"/>
    <property type="evidence" value="ECO:0007669"/>
    <property type="project" value="UniProtKB-KW"/>
</dbReference>
<feature type="domain" description="AB hydrolase-1" evidence="2">
    <location>
        <begin position="22"/>
        <end position="260"/>
    </location>
</feature>
<keyword evidence="4" id="KW-1185">Reference proteome</keyword>
<evidence type="ECO:0000313" key="4">
    <source>
        <dbReference type="Proteomes" id="UP000293781"/>
    </source>
</evidence>
<dbReference type="Proteomes" id="UP000293781">
    <property type="component" value="Unassembled WGS sequence"/>
</dbReference>
<organism evidence="3 4">
    <name type="scientific">Micromonospora violae</name>
    <dbReference type="NCBI Taxonomy" id="1278207"/>
    <lineage>
        <taxon>Bacteria</taxon>
        <taxon>Bacillati</taxon>
        <taxon>Actinomycetota</taxon>
        <taxon>Actinomycetes</taxon>
        <taxon>Micromonosporales</taxon>
        <taxon>Micromonosporaceae</taxon>
        <taxon>Micromonospora</taxon>
    </lineage>
</organism>
<dbReference type="AlphaFoldDB" id="A0A4Q7UGL6"/>
<proteinExistence type="predicted"/>
<gene>
    <name evidence="3" type="ORF">EV382_3743</name>
</gene>
<keyword evidence="1" id="KW-0378">Hydrolase</keyword>
<dbReference type="EMBL" id="SHKK01000001">
    <property type="protein sequence ID" value="RZT80492.1"/>
    <property type="molecule type" value="Genomic_DNA"/>
</dbReference>
<dbReference type="InterPro" id="IPR000639">
    <property type="entry name" value="Epox_hydrolase-like"/>
</dbReference>
<dbReference type="Gene3D" id="3.40.50.1820">
    <property type="entry name" value="alpha/beta hydrolase"/>
    <property type="match status" value="1"/>
</dbReference>
<dbReference type="OrthoDB" id="2987348at2"/>
<evidence type="ECO:0000256" key="1">
    <source>
        <dbReference type="ARBA" id="ARBA00022801"/>
    </source>
</evidence>
<dbReference type="PANTHER" id="PTHR43329">
    <property type="entry name" value="EPOXIDE HYDROLASE"/>
    <property type="match status" value="1"/>
</dbReference>